<evidence type="ECO:0000256" key="2">
    <source>
        <dbReference type="SAM" id="Phobius"/>
    </source>
</evidence>
<dbReference type="PaxDb" id="882-DVU_2856"/>
<dbReference type="EMBL" id="AE017285">
    <property type="protein sequence ID" value="AAS97328.1"/>
    <property type="molecule type" value="Genomic_DNA"/>
</dbReference>
<feature type="region of interest" description="Disordered" evidence="1">
    <location>
        <begin position="404"/>
        <end position="496"/>
    </location>
</feature>
<dbReference type="Pfam" id="PF20155">
    <property type="entry name" value="TMP_3"/>
    <property type="match status" value="1"/>
</dbReference>
<proteinExistence type="predicted"/>
<feature type="transmembrane region" description="Helical" evidence="2">
    <location>
        <begin position="361"/>
        <end position="381"/>
    </location>
</feature>
<sequence>MERLQQKVSGVTHAFGNLEAERSRFSRLTGMERFGRFGNEMHGRVQQLAGSFAALAATGSAAALGLGYAFKTQFVDTASQFERFETILTTLNQGDTGKAKKEMGWISDFAAKTPYELAEVTDSFVKLRSYGLDPTKGLLRTLGDTASSMGKPLEQAVEAIADAVTGENERLKEFGIVARKTGEKIVYSYTDASGKQASLMAKANDRAAIQATLTKIWAEKYGGGMEAQSKTFGGMVSNLSDSWSRFTNMVMSNGVFDWMKGKLEGVLAKIDEMAGDGSLQAWAKDIGEKLTRFFDAAWNALPKVWEGIQRFGDKLAWVADLVGGWDNLGMVLAAAFSGLLGPLVGLVGVFAQLGLVMMATPFGWVVGGIGLLVAGITALWLKWDKIVAWVRDSIPEWMQRGVFAESGDPAGTPEDDAPEPRPLSSLFGGGEDEATPRPKLGAASVAQHRQEMRSTHTERSESNVRLEVVAPAGTRMSQSGAPVDIDTVYTGESARN</sequence>
<evidence type="ECO:0000259" key="3">
    <source>
        <dbReference type="Pfam" id="PF20155"/>
    </source>
</evidence>
<evidence type="ECO:0000313" key="5">
    <source>
        <dbReference type="Proteomes" id="UP000002194"/>
    </source>
</evidence>
<dbReference type="OrthoDB" id="5461326at2"/>
<feature type="domain" description="Tape measure protein N-terminal" evidence="3">
    <location>
        <begin position="73"/>
        <end position="250"/>
    </location>
</feature>
<dbReference type="InterPro" id="IPR013491">
    <property type="entry name" value="Tape_meas_N"/>
</dbReference>
<feature type="transmembrane region" description="Helical" evidence="2">
    <location>
        <begin position="331"/>
        <end position="355"/>
    </location>
</feature>
<dbReference type="PANTHER" id="PTHR38812">
    <property type="entry name" value="MU-LIKE PROPHAGE FLUMU PROTEIN GP42"/>
    <property type="match status" value="1"/>
</dbReference>
<reference evidence="4 5" key="1">
    <citation type="journal article" date="2004" name="Nat. Biotechnol.">
        <title>The genome sequence of the anaerobic, sulfate-reducing bacterium Desulfovibrio vulgaris Hildenborough.</title>
        <authorList>
            <person name="Heidelberg J.F."/>
            <person name="Seshadri R."/>
            <person name="Haveman S.A."/>
            <person name="Hemme C.L."/>
            <person name="Paulsen I.T."/>
            <person name="Kolonay J.F."/>
            <person name="Eisen J.A."/>
            <person name="Ward N."/>
            <person name="Methe B."/>
            <person name="Brinkac L.M."/>
            <person name="Daugherty S.C."/>
            <person name="Deboy R.T."/>
            <person name="Dodson R.J."/>
            <person name="Durkin A.S."/>
            <person name="Madupu R."/>
            <person name="Nelson W.C."/>
            <person name="Sullivan S.A."/>
            <person name="Fouts D."/>
            <person name="Haft D.H."/>
            <person name="Selengut J."/>
            <person name="Peterson J.D."/>
            <person name="Davidsen T.M."/>
            <person name="Zafar N."/>
            <person name="Zhou L."/>
            <person name="Radune D."/>
            <person name="Dimitrov G."/>
            <person name="Hance M."/>
            <person name="Tran K."/>
            <person name="Khouri H."/>
            <person name="Gill J."/>
            <person name="Utterback T.R."/>
            <person name="Feldblyum T.V."/>
            <person name="Wall J.D."/>
            <person name="Voordouw G."/>
            <person name="Fraser C.M."/>
        </authorList>
    </citation>
    <scope>NUCLEOTIDE SEQUENCE [LARGE SCALE GENOMIC DNA]</scope>
    <source>
        <strain evidence="5">ATCC 29579 / DSM 644 / NCIMB 8303 / VKM B-1760 / Hildenborough</strain>
    </source>
</reference>
<dbReference type="EnsemblBacteria" id="AAS97328">
    <property type="protein sequence ID" value="AAS97328"/>
    <property type="gene ID" value="DVU_2856"/>
</dbReference>
<dbReference type="PhylomeDB" id="Q727J9"/>
<keyword evidence="2" id="KW-0472">Membrane</keyword>
<dbReference type="InterPro" id="IPR053058">
    <property type="entry name" value="Mulikevirus_tape_measure"/>
</dbReference>
<accession>Q727J9</accession>
<dbReference type="STRING" id="882.DVU_2856"/>
<dbReference type="PATRIC" id="fig|882.5.peg.2578"/>
<evidence type="ECO:0000256" key="1">
    <source>
        <dbReference type="SAM" id="MobiDB-lite"/>
    </source>
</evidence>
<organism evidence="4 5">
    <name type="scientific">Nitratidesulfovibrio vulgaris (strain ATCC 29579 / DSM 644 / CCUG 34227 / NCIMB 8303 / VKM B-1760 / Hildenborough)</name>
    <name type="common">Desulfovibrio vulgaris</name>
    <dbReference type="NCBI Taxonomy" id="882"/>
    <lineage>
        <taxon>Bacteria</taxon>
        <taxon>Pseudomonadati</taxon>
        <taxon>Thermodesulfobacteriota</taxon>
        <taxon>Desulfovibrionia</taxon>
        <taxon>Desulfovibrionales</taxon>
        <taxon>Desulfovibrionaceae</taxon>
        <taxon>Nitratidesulfovibrio</taxon>
    </lineage>
</organism>
<dbReference type="eggNOG" id="COG3941">
    <property type="taxonomic scope" value="Bacteria"/>
</dbReference>
<protein>
    <submittedName>
        <fullName evidence="4">Conserved domain protein</fullName>
    </submittedName>
</protein>
<keyword evidence="5" id="KW-1185">Reference proteome</keyword>
<evidence type="ECO:0000313" key="4">
    <source>
        <dbReference type="EMBL" id="AAS97328.1"/>
    </source>
</evidence>
<keyword evidence="2" id="KW-0812">Transmembrane</keyword>
<dbReference type="PANTHER" id="PTHR38812:SF2">
    <property type="entry name" value="MU-LIKE PROPHAGE FLUMU PROTEIN GP42"/>
    <property type="match status" value="1"/>
</dbReference>
<dbReference type="HOGENOM" id="CLU_501283_0_0_7"/>
<dbReference type="AlphaFoldDB" id="Q727J9"/>
<dbReference type="Proteomes" id="UP000002194">
    <property type="component" value="Chromosome"/>
</dbReference>
<name>Q727J9_NITV2</name>
<feature type="compositionally biased region" description="Basic and acidic residues" evidence="1">
    <location>
        <begin position="448"/>
        <end position="464"/>
    </location>
</feature>
<dbReference type="KEGG" id="dvu:DVU_2856"/>
<keyword evidence="2" id="KW-1133">Transmembrane helix</keyword>
<gene>
    <name evidence="4" type="ordered locus">DVU_2856</name>
</gene>